<dbReference type="InterPro" id="IPR006683">
    <property type="entry name" value="Thioestr_dom"/>
</dbReference>
<evidence type="ECO:0000313" key="6">
    <source>
        <dbReference type="Proteomes" id="UP000062768"/>
    </source>
</evidence>
<dbReference type="STRING" id="2162.BRM9_1448"/>
<dbReference type="Proteomes" id="UP000029661">
    <property type="component" value="Chromosome"/>
</dbReference>
<dbReference type="Gene3D" id="3.10.129.10">
    <property type="entry name" value="Hotdog Thioesterase"/>
    <property type="match status" value="1"/>
</dbReference>
<dbReference type="NCBIfam" id="TIGR00369">
    <property type="entry name" value="unchar_dom_1"/>
    <property type="match status" value="1"/>
</dbReference>
<evidence type="ECO:0000313" key="3">
    <source>
        <dbReference type="EMBL" id="AIS32262.1"/>
    </source>
</evidence>
<organism evidence="3 5">
    <name type="scientific">Methanobacterium formicicum</name>
    <dbReference type="NCBI Taxonomy" id="2162"/>
    <lineage>
        <taxon>Archaea</taxon>
        <taxon>Methanobacteriati</taxon>
        <taxon>Methanobacteriota</taxon>
        <taxon>Methanomada group</taxon>
        <taxon>Methanobacteria</taxon>
        <taxon>Methanobacteriales</taxon>
        <taxon>Methanobacteriaceae</taxon>
        <taxon>Methanobacterium</taxon>
    </lineage>
</organism>
<keyword evidence="1" id="KW-0378">Hydrolase</keyword>
<dbReference type="AlphaFoldDB" id="A0A089ZDY7"/>
<dbReference type="OrthoDB" id="24516at2157"/>
<protein>
    <submittedName>
        <fullName evidence="4">Phenylacetic acid degradation-like protein</fullName>
    </submittedName>
    <submittedName>
        <fullName evidence="3">Thioesterase superfamily protein</fullName>
    </submittedName>
</protein>
<dbReference type="Pfam" id="PF03061">
    <property type="entry name" value="4HBT"/>
    <property type="match status" value="1"/>
</dbReference>
<dbReference type="InterPro" id="IPR029069">
    <property type="entry name" value="HotDog_dom_sf"/>
</dbReference>
<evidence type="ECO:0000259" key="2">
    <source>
        <dbReference type="Pfam" id="PF03061"/>
    </source>
</evidence>
<dbReference type="KEGG" id="mfc:BRM9_1448"/>
<dbReference type="EMBL" id="LN734822">
    <property type="protein sequence ID" value="CEL24500.1"/>
    <property type="molecule type" value="Genomic_DNA"/>
</dbReference>
<dbReference type="GO" id="GO:0016289">
    <property type="term" value="F:acyl-CoA hydrolase activity"/>
    <property type="evidence" value="ECO:0007669"/>
    <property type="project" value="TreeGrafter"/>
</dbReference>
<name>A0A089ZDY7_METFO</name>
<evidence type="ECO:0000313" key="4">
    <source>
        <dbReference type="EMBL" id="CEL24500.1"/>
    </source>
</evidence>
<dbReference type="RefSeq" id="WP_048085291.1">
    <property type="nucleotide sequence ID" value="NZ_CP006933.1"/>
</dbReference>
<gene>
    <name evidence="3" type="ORF">BRM9_1448</name>
    <name evidence="4" type="ORF">MB9_0859</name>
</gene>
<dbReference type="PANTHER" id="PTHR42856:SF1">
    <property type="entry name" value="ACYL-COENZYME A THIOESTERASE PAAI"/>
    <property type="match status" value="1"/>
</dbReference>
<feature type="domain" description="Thioesterase" evidence="2">
    <location>
        <begin position="44"/>
        <end position="116"/>
    </location>
</feature>
<dbReference type="SUPFAM" id="SSF54637">
    <property type="entry name" value="Thioesterase/thiol ester dehydrase-isomerase"/>
    <property type="match status" value="1"/>
</dbReference>
<dbReference type="EMBL" id="CP006933">
    <property type="protein sequence ID" value="AIS32262.1"/>
    <property type="molecule type" value="Genomic_DNA"/>
</dbReference>
<reference evidence="3" key="1">
    <citation type="submission" date="2013-12" db="EMBL/GenBank/DDBJ databases">
        <title>The complete genome sequence of Methanobacterium sp. BRM9.</title>
        <authorList>
            <consortium name="Pastoral Greenhouse Gas Research Consortium"/>
            <person name="Kelly W.J."/>
            <person name="Leahy S.C."/>
            <person name="Perry R."/>
            <person name="Li D."/>
            <person name="Altermann E."/>
            <person name="Lambie S.C."/>
            <person name="Attwood G.T."/>
        </authorList>
    </citation>
    <scope>NUCLEOTIDE SEQUENCE [LARGE SCALE GENOMIC DNA]</scope>
    <source>
        <strain evidence="3">BRM9</strain>
    </source>
</reference>
<sequence length="139" mass="14863">MDEILKFFEKDRYAKLSNIEVVSVSPGKATATMEVEEMHLNGVGTVHGGALFTLGDFTFALAANSHGTVTVAINANISYLKAISSGKLTAKARELSSGGRIGSYTVDICDETGDLVAIFQGMAYRKRDSIPDLIAKQSE</sequence>
<proteinExistence type="predicted"/>
<reference evidence="4" key="2">
    <citation type="submission" date="2014-09" db="EMBL/GenBank/DDBJ databases">
        <authorList>
            <person name="Bishop-Lilly K.A."/>
            <person name="Broomall S.M."/>
            <person name="Chain P.S."/>
            <person name="Chertkov O."/>
            <person name="Coyne S.R."/>
            <person name="Daligault H.E."/>
            <person name="Davenport K.W."/>
            <person name="Erkkila T."/>
            <person name="Frey K.G."/>
            <person name="Gibbons H.S."/>
            <person name="Gu W."/>
            <person name="Jaissle J."/>
            <person name="Johnson S.L."/>
            <person name="Koroleva G.I."/>
            <person name="Ladner J.T."/>
            <person name="Lo C.-C."/>
            <person name="Minogue T.D."/>
            <person name="Munk C."/>
            <person name="Palacios G.F."/>
            <person name="Redden C.L."/>
            <person name="Rosenzweig C.N."/>
            <person name="Scholz M.B."/>
            <person name="Teshima H."/>
            <person name="Xu Y."/>
        </authorList>
    </citation>
    <scope>NUCLEOTIDE SEQUENCE</scope>
    <source>
        <strain evidence="4">Mb9</strain>
    </source>
</reference>
<dbReference type="InterPro" id="IPR052723">
    <property type="entry name" value="Acyl-CoA_thioesterase_PaaI"/>
</dbReference>
<keyword evidence="6" id="KW-1185">Reference proteome</keyword>
<evidence type="ECO:0000313" key="5">
    <source>
        <dbReference type="Proteomes" id="UP000029661"/>
    </source>
</evidence>
<evidence type="ECO:0000256" key="1">
    <source>
        <dbReference type="ARBA" id="ARBA00022801"/>
    </source>
</evidence>
<dbReference type="GeneID" id="26739113"/>
<dbReference type="InterPro" id="IPR003736">
    <property type="entry name" value="PAAI_dom"/>
</dbReference>
<dbReference type="PATRIC" id="fig|2162.10.peg.892"/>
<dbReference type="PANTHER" id="PTHR42856">
    <property type="entry name" value="ACYL-COENZYME A THIOESTERASE PAAI"/>
    <property type="match status" value="1"/>
</dbReference>
<dbReference type="Proteomes" id="UP000062768">
    <property type="component" value="Chromosome I"/>
</dbReference>
<accession>A0A089ZDY7</accession>
<dbReference type="CDD" id="cd03443">
    <property type="entry name" value="PaaI_thioesterase"/>
    <property type="match status" value="1"/>
</dbReference>